<keyword evidence="2 4" id="KW-0808">Transferase</keyword>
<dbReference type="SUPFAM" id="SSF53448">
    <property type="entry name" value="Nucleotide-diphospho-sugar transferases"/>
    <property type="match status" value="1"/>
</dbReference>
<keyword evidence="3" id="KW-0479">Metal-binding</keyword>
<dbReference type="PANTHER" id="PTHR13778:SF47">
    <property type="entry name" value="LIPOPOLYSACCHARIDE 1,3-GALACTOSYLTRANSFERASE"/>
    <property type="match status" value="1"/>
</dbReference>
<dbReference type="Proteomes" id="UP000268229">
    <property type="component" value="Chromosome"/>
</dbReference>
<reference evidence="4 5" key="1">
    <citation type="submission" date="2018-12" db="EMBL/GenBank/DDBJ databases">
        <authorList>
            <consortium name="Pathogen Informatics"/>
        </authorList>
    </citation>
    <scope>NUCLEOTIDE SEQUENCE [LARGE SCALE GENOMIC DNA]</scope>
    <source>
        <strain evidence="4 5">NCTC12227</strain>
    </source>
</reference>
<keyword evidence="5" id="KW-1185">Reference proteome</keyword>
<evidence type="ECO:0000256" key="2">
    <source>
        <dbReference type="ARBA" id="ARBA00022679"/>
    </source>
</evidence>
<dbReference type="InterPro" id="IPR050748">
    <property type="entry name" value="Glycosyltrans_8_dom-fam"/>
</dbReference>
<dbReference type="EC" id="2.4.1.-" evidence="4"/>
<dbReference type="InterPro" id="IPR002495">
    <property type="entry name" value="Glyco_trans_8"/>
</dbReference>
<name>A0A448UD38_9NEIS</name>
<protein>
    <submittedName>
        <fullName evidence="4">Lipooligosaccharyl-alpha-1, 4-galactosyltransferase LgtC</fullName>
        <ecNumber evidence="4">2.4.1.-</ecNumber>
    </submittedName>
</protein>
<dbReference type="GO" id="GO:0016757">
    <property type="term" value="F:glycosyltransferase activity"/>
    <property type="evidence" value="ECO:0007669"/>
    <property type="project" value="UniProtKB-KW"/>
</dbReference>
<organism evidence="4 5">
    <name type="scientific">Neisseria animaloris</name>
    <dbReference type="NCBI Taxonomy" id="326522"/>
    <lineage>
        <taxon>Bacteria</taxon>
        <taxon>Pseudomonadati</taxon>
        <taxon>Pseudomonadota</taxon>
        <taxon>Betaproteobacteria</taxon>
        <taxon>Neisseriales</taxon>
        <taxon>Neisseriaceae</taxon>
        <taxon>Neisseria</taxon>
    </lineage>
</organism>
<evidence type="ECO:0000313" key="4">
    <source>
        <dbReference type="EMBL" id="VEJ21794.1"/>
    </source>
</evidence>
<dbReference type="Gene3D" id="3.90.550.10">
    <property type="entry name" value="Spore Coat Polysaccharide Biosynthesis Protein SpsA, Chain A"/>
    <property type="match status" value="1"/>
</dbReference>
<dbReference type="Pfam" id="PF01501">
    <property type="entry name" value="Glyco_transf_8"/>
    <property type="match status" value="1"/>
</dbReference>
<dbReference type="PANTHER" id="PTHR13778">
    <property type="entry name" value="GLYCOSYLTRANSFERASE 8 DOMAIN-CONTAINING PROTEIN"/>
    <property type="match status" value="1"/>
</dbReference>
<dbReference type="CDD" id="cd04194">
    <property type="entry name" value="GT8_A4GalT_like"/>
    <property type="match status" value="1"/>
</dbReference>
<dbReference type="EMBL" id="LR134516">
    <property type="protein sequence ID" value="VEJ21794.1"/>
    <property type="molecule type" value="Genomic_DNA"/>
</dbReference>
<dbReference type="GO" id="GO:0046872">
    <property type="term" value="F:metal ion binding"/>
    <property type="evidence" value="ECO:0007669"/>
    <property type="project" value="UniProtKB-KW"/>
</dbReference>
<dbReference type="InterPro" id="IPR029044">
    <property type="entry name" value="Nucleotide-diphossugar_trans"/>
</dbReference>
<evidence type="ECO:0000256" key="3">
    <source>
        <dbReference type="ARBA" id="ARBA00022723"/>
    </source>
</evidence>
<dbReference type="KEGG" id="nani:NCTC12227_01554"/>
<evidence type="ECO:0000256" key="1">
    <source>
        <dbReference type="ARBA" id="ARBA00022676"/>
    </source>
</evidence>
<proteinExistence type="predicted"/>
<accession>A0A448UD38</accession>
<dbReference type="RefSeq" id="WP_107928741.1">
    <property type="nucleotide sequence ID" value="NZ_LR134516.1"/>
</dbReference>
<keyword evidence="1 4" id="KW-0328">Glycosyltransferase</keyword>
<gene>
    <name evidence="4" type="primary">lgtC</name>
    <name evidence="4" type="ORF">NCTC12227_01554</name>
</gene>
<dbReference type="OrthoDB" id="5672604at2"/>
<dbReference type="AlphaFoldDB" id="A0A448UD38"/>
<evidence type="ECO:0000313" key="5">
    <source>
        <dbReference type="Proteomes" id="UP000268229"/>
    </source>
</evidence>
<sequence>MNIIFSCDNNYAPYLATTISSVLNNNKKQKIKFYILDLGIQESSRQIIQLLVNKFNCQIEFINISANDFVNLPKTIDYISIATYARLKLAQYITDIKRAIYLDVDTLVNDNLLPLWETDLQDKWVGACFDAFIEYDCPMYKQTIGLNDEQKYFNAGVLLIDLEKWRTADIYGDAIQWLRQYQDIIQYQDQDILNGLFKDKVLYLNTRFNFMPTQRERLRRSKTNSKIMPNDFEIPVMPIAIYHYCGPHKAWHRECTHMKASLYLKFFRKIPATPASWNNSFEHVDLRKKLSRLKQDLKDKYKHNIY</sequence>